<comment type="subcellular location">
    <subcellularLocation>
        <location evidence="1">Cell membrane</location>
        <topology evidence="1">Multi-pass membrane protein</topology>
    </subcellularLocation>
</comment>
<dbReference type="NCBIfam" id="TIGR00711">
    <property type="entry name" value="efflux_EmrB"/>
    <property type="match status" value="1"/>
</dbReference>
<evidence type="ECO:0000256" key="7">
    <source>
        <dbReference type="SAM" id="MobiDB-lite"/>
    </source>
</evidence>
<evidence type="ECO:0000256" key="4">
    <source>
        <dbReference type="ARBA" id="ARBA00022692"/>
    </source>
</evidence>
<dbReference type="InterPro" id="IPR011701">
    <property type="entry name" value="MFS"/>
</dbReference>
<feature type="transmembrane region" description="Helical" evidence="8">
    <location>
        <begin position="385"/>
        <end position="406"/>
    </location>
</feature>
<feature type="domain" description="Major facilitator superfamily (MFS) profile" evidence="9">
    <location>
        <begin position="34"/>
        <end position="514"/>
    </location>
</feature>
<feature type="transmembrane region" description="Helical" evidence="8">
    <location>
        <begin position="292"/>
        <end position="311"/>
    </location>
</feature>
<name>A0ABT0JXX1_9ACTN</name>
<accession>A0ABT0JXX1</accession>
<feature type="transmembrane region" description="Helical" evidence="8">
    <location>
        <begin position="99"/>
        <end position="118"/>
    </location>
</feature>
<dbReference type="SUPFAM" id="SSF103473">
    <property type="entry name" value="MFS general substrate transporter"/>
    <property type="match status" value="1"/>
</dbReference>
<dbReference type="RefSeq" id="WP_248824668.1">
    <property type="nucleotide sequence ID" value="NZ_JALKFT010000009.1"/>
</dbReference>
<dbReference type="InterPro" id="IPR020846">
    <property type="entry name" value="MFS_dom"/>
</dbReference>
<evidence type="ECO:0000313" key="11">
    <source>
        <dbReference type="Proteomes" id="UP001201873"/>
    </source>
</evidence>
<feature type="transmembrane region" description="Helical" evidence="8">
    <location>
        <begin position="33"/>
        <end position="56"/>
    </location>
</feature>
<evidence type="ECO:0000313" key="10">
    <source>
        <dbReference type="EMBL" id="MCK9876391.1"/>
    </source>
</evidence>
<dbReference type="CDD" id="cd17502">
    <property type="entry name" value="MFS_Azr1_MDR_like"/>
    <property type="match status" value="1"/>
</dbReference>
<feature type="transmembrane region" description="Helical" evidence="8">
    <location>
        <begin position="68"/>
        <end position="87"/>
    </location>
</feature>
<feature type="region of interest" description="Disordered" evidence="7">
    <location>
        <begin position="1"/>
        <end position="21"/>
    </location>
</feature>
<feature type="transmembrane region" description="Helical" evidence="8">
    <location>
        <begin position="157"/>
        <end position="179"/>
    </location>
</feature>
<protein>
    <submittedName>
        <fullName evidence="10">MFS transporter</fullName>
    </submittedName>
</protein>
<dbReference type="PANTHER" id="PTHR23501">
    <property type="entry name" value="MAJOR FACILITATOR SUPERFAMILY"/>
    <property type="match status" value="1"/>
</dbReference>
<proteinExistence type="predicted"/>
<dbReference type="Gene3D" id="1.20.1720.10">
    <property type="entry name" value="Multidrug resistance protein D"/>
    <property type="match status" value="1"/>
</dbReference>
<dbReference type="Proteomes" id="UP001201873">
    <property type="component" value="Unassembled WGS sequence"/>
</dbReference>
<feature type="transmembrane region" description="Helical" evidence="8">
    <location>
        <begin position="418"/>
        <end position="441"/>
    </location>
</feature>
<feature type="transmembrane region" description="Helical" evidence="8">
    <location>
        <begin position="331"/>
        <end position="349"/>
    </location>
</feature>
<keyword evidence="6 8" id="KW-0472">Membrane</keyword>
<dbReference type="InterPro" id="IPR004638">
    <property type="entry name" value="EmrB-like"/>
</dbReference>
<feature type="transmembrane region" description="Helical" evidence="8">
    <location>
        <begin position="491"/>
        <end position="509"/>
    </location>
</feature>
<reference evidence="10 11" key="1">
    <citation type="submission" date="2022-04" db="EMBL/GenBank/DDBJ databases">
        <title>Genome diversity in the genus Frankia.</title>
        <authorList>
            <person name="Carlos-Shanley C."/>
            <person name="Hahn D."/>
        </authorList>
    </citation>
    <scope>NUCLEOTIDE SEQUENCE [LARGE SCALE GENOMIC DNA]</scope>
    <source>
        <strain evidence="10 11">Ag45/Mut15</strain>
    </source>
</reference>
<feature type="transmembrane region" description="Helical" evidence="8">
    <location>
        <begin position="224"/>
        <end position="243"/>
    </location>
</feature>
<feature type="transmembrane region" description="Helical" evidence="8">
    <location>
        <begin position="124"/>
        <end position="145"/>
    </location>
</feature>
<feature type="transmembrane region" description="Helical" evidence="8">
    <location>
        <begin position="249"/>
        <end position="271"/>
    </location>
</feature>
<dbReference type="Gene3D" id="1.20.1250.20">
    <property type="entry name" value="MFS general substrate transporter like domains"/>
    <property type="match status" value="1"/>
</dbReference>
<organism evidence="10 11">
    <name type="scientific">Frankia umida</name>
    <dbReference type="NCBI Taxonomy" id="573489"/>
    <lineage>
        <taxon>Bacteria</taxon>
        <taxon>Bacillati</taxon>
        <taxon>Actinomycetota</taxon>
        <taxon>Actinomycetes</taxon>
        <taxon>Frankiales</taxon>
        <taxon>Frankiaceae</taxon>
        <taxon>Frankia</taxon>
    </lineage>
</organism>
<dbReference type="PROSITE" id="PS50850">
    <property type="entry name" value="MFS"/>
    <property type="match status" value="1"/>
</dbReference>
<feature type="compositionally biased region" description="Low complexity" evidence="7">
    <location>
        <begin position="684"/>
        <end position="698"/>
    </location>
</feature>
<keyword evidence="2" id="KW-0813">Transport</keyword>
<feature type="transmembrane region" description="Helical" evidence="8">
    <location>
        <begin position="185"/>
        <end position="204"/>
    </location>
</feature>
<dbReference type="InterPro" id="IPR036259">
    <property type="entry name" value="MFS_trans_sf"/>
</dbReference>
<evidence type="ECO:0000256" key="6">
    <source>
        <dbReference type="ARBA" id="ARBA00023136"/>
    </source>
</evidence>
<dbReference type="Pfam" id="PF07690">
    <property type="entry name" value="MFS_1"/>
    <property type="match status" value="1"/>
</dbReference>
<keyword evidence="11" id="KW-1185">Reference proteome</keyword>
<dbReference type="PANTHER" id="PTHR23501:SF197">
    <property type="entry name" value="COMD"/>
    <property type="match status" value="1"/>
</dbReference>
<evidence type="ECO:0000256" key="5">
    <source>
        <dbReference type="ARBA" id="ARBA00022989"/>
    </source>
</evidence>
<comment type="caution">
    <text evidence="10">The sequence shown here is derived from an EMBL/GenBank/DDBJ whole genome shotgun (WGS) entry which is preliminary data.</text>
</comment>
<keyword evidence="4 8" id="KW-0812">Transmembrane</keyword>
<evidence type="ECO:0000259" key="9">
    <source>
        <dbReference type="PROSITE" id="PS50850"/>
    </source>
</evidence>
<gene>
    <name evidence="10" type="ORF">MXD59_11510</name>
</gene>
<evidence type="ECO:0000256" key="1">
    <source>
        <dbReference type="ARBA" id="ARBA00004651"/>
    </source>
</evidence>
<dbReference type="EMBL" id="JALKFT010000009">
    <property type="protein sequence ID" value="MCK9876391.1"/>
    <property type="molecule type" value="Genomic_DNA"/>
</dbReference>
<evidence type="ECO:0000256" key="8">
    <source>
        <dbReference type="SAM" id="Phobius"/>
    </source>
</evidence>
<evidence type="ECO:0000256" key="3">
    <source>
        <dbReference type="ARBA" id="ARBA00022475"/>
    </source>
</evidence>
<evidence type="ECO:0000256" key="2">
    <source>
        <dbReference type="ARBA" id="ARBA00022448"/>
    </source>
</evidence>
<feature type="region of interest" description="Disordered" evidence="7">
    <location>
        <begin position="682"/>
        <end position="707"/>
    </location>
</feature>
<keyword evidence="5 8" id="KW-1133">Transmembrane helix</keyword>
<sequence>MAAGARASTADPAGPVAGEDESRPVLPRAQINLIFGTIMLGMLLAALDQTIVSTALPTIVGDLGGAGHMSWVVTSYLLAETIATVLSGKFGDQFGRKRVFQLSVVVFIVGSFFCGLAHNMTVLIVARSVQGLGAGGITVTATALIGDVIPLRERGRYQGALGAVFGVTTVIGPLLGGLFTDHLSWRWAFYVNVPLAIVVVALAARTIPGRAAAALGRRARVDYLGVLFVALGASGLTLATSWGGTQYPWGSVTIIGLFAGSVVALAAFVVVESRAAEPILPLRLFRSRVFSTASVLSFIVGFAMFGSLTFLPSYLQYVTGASATMSGVRTLPMVLGLLATAVGSGQVVGTTGRYRPFPIVGMAVTAVALWLLSRMDEHTSILVQSLSMLLLGAGIGLVMQILTIVVQSTVDYHDLGAATSGVTFFRSLGGSFGASIMGAVYTNTLADVLPGALARAKVSPSAVTNPTGVHSLPAAARAPVIDAYAQSVHTVFLWAVPVAVVGLLVALALPQVALRGTARATVRGTGEGFAMPANRTSDAELETRVATLLRQRDRAASREVIARSGVTVDLPTLWALLGVHLRDRLLDQPTSPATIEDNHRLPHGVLRSFYDEVIAGGHLARDGERLYLTDRGHTVVTALGDAWTEWLLEQLADDEADRAQLDPRIRPVLARISRRLLLEQQSDLTPTTAAPASLTPAGSGDGGSDPS</sequence>
<feature type="transmembrane region" description="Helical" evidence="8">
    <location>
        <begin position="356"/>
        <end position="373"/>
    </location>
</feature>
<keyword evidence="3" id="KW-1003">Cell membrane</keyword>